<dbReference type="Gene3D" id="3.30.420.10">
    <property type="entry name" value="Ribonuclease H-like superfamily/Ribonuclease H"/>
    <property type="match status" value="1"/>
</dbReference>
<dbReference type="GO" id="GO:0003676">
    <property type="term" value="F:nucleic acid binding"/>
    <property type="evidence" value="ECO:0007669"/>
    <property type="project" value="InterPro"/>
</dbReference>
<feature type="region of interest" description="Disordered" evidence="1">
    <location>
        <begin position="70"/>
        <end position="103"/>
    </location>
</feature>
<feature type="compositionally biased region" description="Polar residues" evidence="1">
    <location>
        <begin position="94"/>
        <end position="103"/>
    </location>
</feature>
<accession>A0A371HMI3</accession>
<organism evidence="2 3">
    <name type="scientific">Mucuna pruriens</name>
    <name type="common">Velvet bean</name>
    <name type="synonym">Dolichos pruriens</name>
    <dbReference type="NCBI Taxonomy" id="157652"/>
    <lineage>
        <taxon>Eukaryota</taxon>
        <taxon>Viridiplantae</taxon>
        <taxon>Streptophyta</taxon>
        <taxon>Embryophyta</taxon>
        <taxon>Tracheophyta</taxon>
        <taxon>Spermatophyta</taxon>
        <taxon>Magnoliopsida</taxon>
        <taxon>eudicotyledons</taxon>
        <taxon>Gunneridae</taxon>
        <taxon>Pentapetalae</taxon>
        <taxon>rosids</taxon>
        <taxon>fabids</taxon>
        <taxon>Fabales</taxon>
        <taxon>Fabaceae</taxon>
        <taxon>Papilionoideae</taxon>
        <taxon>50 kb inversion clade</taxon>
        <taxon>NPAAA clade</taxon>
        <taxon>indigoferoid/millettioid clade</taxon>
        <taxon>Phaseoleae</taxon>
        <taxon>Mucuna</taxon>
    </lineage>
</organism>
<evidence type="ECO:0000313" key="3">
    <source>
        <dbReference type="Proteomes" id="UP000257109"/>
    </source>
</evidence>
<evidence type="ECO:0000256" key="1">
    <source>
        <dbReference type="SAM" id="MobiDB-lite"/>
    </source>
</evidence>
<dbReference type="InterPro" id="IPR036397">
    <property type="entry name" value="RNaseH_sf"/>
</dbReference>
<dbReference type="AlphaFoldDB" id="A0A371HMI3"/>
<keyword evidence="3" id="KW-1185">Reference proteome</keyword>
<dbReference type="InterPro" id="IPR012337">
    <property type="entry name" value="RNaseH-like_sf"/>
</dbReference>
<proteinExistence type="predicted"/>
<dbReference type="OrthoDB" id="1713704at2759"/>
<reference evidence="2" key="1">
    <citation type="submission" date="2018-05" db="EMBL/GenBank/DDBJ databases">
        <title>Draft genome of Mucuna pruriens seed.</title>
        <authorList>
            <person name="Nnadi N.E."/>
            <person name="Vos R."/>
            <person name="Hasami M.H."/>
            <person name="Devisetty U.K."/>
            <person name="Aguiy J.C."/>
        </authorList>
    </citation>
    <scope>NUCLEOTIDE SEQUENCE [LARGE SCALE GENOMIC DNA]</scope>
    <source>
        <strain evidence="2">JCA_2017</strain>
    </source>
</reference>
<evidence type="ECO:0000313" key="2">
    <source>
        <dbReference type="EMBL" id="RDY04017.1"/>
    </source>
</evidence>
<dbReference type="SUPFAM" id="SSF53098">
    <property type="entry name" value="Ribonuclease H-like"/>
    <property type="match status" value="1"/>
</dbReference>
<name>A0A371HMI3_MUCPR</name>
<protein>
    <submittedName>
        <fullName evidence="2">Uncharacterized protein</fullName>
    </submittedName>
</protein>
<dbReference type="Proteomes" id="UP000257109">
    <property type="component" value="Unassembled WGS sequence"/>
</dbReference>
<sequence length="103" mass="11984">MWPFPISYGISYILLAIDYVLRWVEAKSTKTNEAKVVMKLLKSNIFCRSKKELEVVKVYKECLDQTKLTMQDQIHGRPQRRTGSHPELDPSRLQKANSTKSKD</sequence>
<gene>
    <name evidence="2" type="ORF">CR513_12329</name>
</gene>
<feature type="non-terminal residue" evidence="2">
    <location>
        <position position="1"/>
    </location>
</feature>
<dbReference type="EMBL" id="QJKJ01002161">
    <property type="protein sequence ID" value="RDY04017.1"/>
    <property type="molecule type" value="Genomic_DNA"/>
</dbReference>
<comment type="caution">
    <text evidence="2">The sequence shown here is derived from an EMBL/GenBank/DDBJ whole genome shotgun (WGS) entry which is preliminary data.</text>
</comment>